<dbReference type="GO" id="GO:0031992">
    <property type="term" value="F:energy transducer activity"/>
    <property type="evidence" value="ECO:0007669"/>
    <property type="project" value="TreeGrafter"/>
</dbReference>
<dbReference type="KEGG" id="pje:CRM71_09305"/>
<dbReference type="Gene3D" id="3.30.1150.10">
    <property type="match status" value="1"/>
</dbReference>
<name>A0A2K9HB03_9BACT</name>
<keyword evidence="5" id="KW-0997">Cell inner membrane</keyword>
<dbReference type="PANTHER" id="PTHR33446">
    <property type="entry name" value="PROTEIN TONB-RELATED"/>
    <property type="match status" value="1"/>
</dbReference>
<accession>A0A2K9HB03</accession>
<dbReference type="OrthoDB" id="9814002at2"/>
<dbReference type="CDD" id="cd07341">
    <property type="entry name" value="M56_BlaR1_MecR1_like"/>
    <property type="match status" value="1"/>
</dbReference>
<comment type="subcellular location">
    <subcellularLocation>
        <location evidence="1">Cell inner membrane</location>
        <topology evidence="1">Single-pass membrane protein</topology>
        <orientation evidence="1">Periplasmic side</orientation>
    </subcellularLocation>
</comment>
<evidence type="ECO:0000256" key="1">
    <source>
        <dbReference type="ARBA" id="ARBA00004383"/>
    </source>
</evidence>
<dbReference type="PROSITE" id="PS52015">
    <property type="entry name" value="TONB_CTD"/>
    <property type="match status" value="1"/>
</dbReference>
<evidence type="ECO:0000256" key="6">
    <source>
        <dbReference type="ARBA" id="ARBA00022692"/>
    </source>
</evidence>
<dbReference type="Proteomes" id="UP000198427">
    <property type="component" value="Unassembled WGS sequence"/>
</dbReference>
<sequence length="418" mass="48381">MAIYLLKVNMALALFYAFYKLMFSTDTFLSWRRHVLNSSFLIALCLPLIDFSSWLSGNDKMVSITNEYATVVLPVVSVTSESGGFFNWEQFAWAVYGIVVCVLFLRLLWQIASIIRLKNRCKTIYIDGVEVYLLRNDEGPFSFFNWIFIHLERHSKAETDEIMTHELTHCRQFHSIDILCAELFCMLFWFNPFVWLLKREVRLNLEYLADRSVLDNGVNNKEYQYHLLGLTYRKNVATISNNFNVLPIKKRIKMMNKKKTNSSMRVKYVLYVPMIVMLLIVSNIDSIARSVTNVTVDNKVAPVSVLQKQKSPDNDQKVYIVVSEMPKFNGNLYQWLAQNIKYPAEASQKHQQGTVMIKFVVAADGRVRQAEIIRGASPSLDKEAMRIVSVMPKWIPGKQDGRPVAVYYTLPIKFKLSK</sequence>
<dbReference type="InterPro" id="IPR051045">
    <property type="entry name" value="TonB-dependent_transducer"/>
</dbReference>
<dbReference type="NCBIfam" id="TIGR01352">
    <property type="entry name" value="tonB_Cterm"/>
    <property type="match status" value="1"/>
</dbReference>
<feature type="domain" description="TonB C-terminal" evidence="10">
    <location>
        <begin position="327"/>
        <end position="418"/>
    </location>
</feature>
<evidence type="ECO:0000256" key="2">
    <source>
        <dbReference type="ARBA" id="ARBA00006555"/>
    </source>
</evidence>
<protein>
    <submittedName>
        <fullName evidence="11">TonB family C-terminal domain-containing protein</fullName>
    </submittedName>
</protein>
<dbReference type="AlphaFoldDB" id="A0A2K9HB03"/>
<gene>
    <name evidence="11" type="ORF">SAMN06265364_12529</name>
</gene>
<keyword evidence="12" id="KW-1185">Reference proteome</keyword>
<evidence type="ECO:0000313" key="11">
    <source>
        <dbReference type="EMBL" id="SNR98405.1"/>
    </source>
</evidence>
<dbReference type="PANTHER" id="PTHR33446:SF2">
    <property type="entry name" value="PROTEIN TONB"/>
    <property type="match status" value="1"/>
</dbReference>
<dbReference type="RefSeq" id="WP_089366745.1">
    <property type="nucleotide sequence ID" value="NZ_CP023864.1"/>
</dbReference>
<dbReference type="InterPro" id="IPR037682">
    <property type="entry name" value="TonB_C"/>
</dbReference>
<comment type="caution">
    <text evidence="11">The sequence shown here is derived from an EMBL/GenBank/DDBJ whole genome shotgun (WGS) entry which is preliminary data.</text>
</comment>
<evidence type="ECO:0000256" key="3">
    <source>
        <dbReference type="ARBA" id="ARBA00022448"/>
    </source>
</evidence>
<reference evidence="11 12" key="1">
    <citation type="submission" date="2017-06" db="EMBL/GenBank/DDBJ databases">
        <authorList>
            <person name="Varghese N."/>
            <person name="Submissions S."/>
        </authorList>
    </citation>
    <scope>NUCLEOTIDE SEQUENCE [LARGE SCALE GENOMIC DNA]</scope>
    <source>
        <strain evidence="11 12">DSM 26989</strain>
    </source>
</reference>
<dbReference type="EMBL" id="FZNZ01000025">
    <property type="protein sequence ID" value="SNR98405.1"/>
    <property type="molecule type" value="Genomic_DNA"/>
</dbReference>
<dbReference type="InterPro" id="IPR006260">
    <property type="entry name" value="TonB/TolA_C"/>
</dbReference>
<evidence type="ECO:0000256" key="5">
    <source>
        <dbReference type="ARBA" id="ARBA00022519"/>
    </source>
</evidence>
<organism evidence="11 12">
    <name type="scientific">Prevotella jejuni</name>
    <dbReference type="NCBI Taxonomy" id="1177574"/>
    <lineage>
        <taxon>Bacteria</taxon>
        <taxon>Pseudomonadati</taxon>
        <taxon>Bacteroidota</taxon>
        <taxon>Bacteroidia</taxon>
        <taxon>Bacteroidales</taxon>
        <taxon>Prevotellaceae</taxon>
        <taxon>Prevotella</taxon>
    </lineage>
</organism>
<evidence type="ECO:0000256" key="8">
    <source>
        <dbReference type="ARBA" id="ARBA00022989"/>
    </source>
</evidence>
<dbReference type="Pfam" id="PF03544">
    <property type="entry name" value="TonB_C"/>
    <property type="match status" value="1"/>
</dbReference>
<dbReference type="Pfam" id="PF05569">
    <property type="entry name" value="Peptidase_M56"/>
    <property type="match status" value="1"/>
</dbReference>
<evidence type="ECO:0000256" key="9">
    <source>
        <dbReference type="ARBA" id="ARBA00023136"/>
    </source>
</evidence>
<proteinExistence type="inferred from homology"/>
<keyword evidence="6" id="KW-0812">Transmembrane</keyword>
<dbReference type="GO" id="GO:0015031">
    <property type="term" value="P:protein transport"/>
    <property type="evidence" value="ECO:0007669"/>
    <property type="project" value="UniProtKB-KW"/>
</dbReference>
<evidence type="ECO:0000259" key="10">
    <source>
        <dbReference type="PROSITE" id="PS52015"/>
    </source>
</evidence>
<keyword evidence="7" id="KW-0653">Protein transport</keyword>
<keyword evidence="8" id="KW-1133">Transmembrane helix</keyword>
<keyword evidence="9" id="KW-0472">Membrane</keyword>
<evidence type="ECO:0000313" key="12">
    <source>
        <dbReference type="Proteomes" id="UP000198427"/>
    </source>
</evidence>
<evidence type="ECO:0000256" key="7">
    <source>
        <dbReference type="ARBA" id="ARBA00022927"/>
    </source>
</evidence>
<dbReference type="GeneID" id="94029581"/>
<keyword evidence="4" id="KW-1003">Cell membrane</keyword>
<dbReference type="GO" id="GO:0055085">
    <property type="term" value="P:transmembrane transport"/>
    <property type="evidence" value="ECO:0007669"/>
    <property type="project" value="InterPro"/>
</dbReference>
<keyword evidence="3" id="KW-0813">Transport</keyword>
<dbReference type="SUPFAM" id="SSF74653">
    <property type="entry name" value="TolA/TonB C-terminal domain"/>
    <property type="match status" value="1"/>
</dbReference>
<dbReference type="InterPro" id="IPR008756">
    <property type="entry name" value="Peptidase_M56"/>
</dbReference>
<evidence type="ECO:0000256" key="4">
    <source>
        <dbReference type="ARBA" id="ARBA00022475"/>
    </source>
</evidence>
<dbReference type="GO" id="GO:0098797">
    <property type="term" value="C:plasma membrane protein complex"/>
    <property type="evidence" value="ECO:0007669"/>
    <property type="project" value="TreeGrafter"/>
</dbReference>
<comment type="similarity">
    <text evidence="2">Belongs to the TonB family.</text>
</comment>